<evidence type="ECO:0000256" key="1">
    <source>
        <dbReference type="SAM" id="MobiDB-lite"/>
    </source>
</evidence>
<evidence type="ECO:0000313" key="2">
    <source>
        <dbReference type="EMBL" id="KAK4542976.1"/>
    </source>
</evidence>
<protein>
    <submittedName>
        <fullName evidence="2">Uncharacterized protein</fullName>
    </submittedName>
</protein>
<dbReference type="AlphaFoldDB" id="A0AAV9JCU6"/>
<gene>
    <name evidence="2" type="ORF">LTR36_005974</name>
</gene>
<dbReference type="Proteomes" id="UP001324427">
    <property type="component" value="Unassembled WGS sequence"/>
</dbReference>
<keyword evidence="3" id="KW-1185">Reference proteome</keyword>
<reference evidence="2 3" key="1">
    <citation type="submission" date="2021-11" db="EMBL/GenBank/DDBJ databases">
        <title>Black yeast isolated from Biological Soil Crust.</title>
        <authorList>
            <person name="Kurbessoian T."/>
        </authorList>
    </citation>
    <scope>NUCLEOTIDE SEQUENCE [LARGE SCALE GENOMIC DNA]</scope>
    <source>
        <strain evidence="2 3">CCFEE 5522</strain>
    </source>
</reference>
<accession>A0AAV9JCU6</accession>
<proteinExistence type="predicted"/>
<dbReference type="EMBL" id="JAVFHQ010000036">
    <property type="protein sequence ID" value="KAK4542976.1"/>
    <property type="molecule type" value="Genomic_DNA"/>
</dbReference>
<organism evidence="2 3">
    <name type="scientific">Oleoguttula mirabilis</name>
    <dbReference type="NCBI Taxonomy" id="1507867"/>
    <lineage>
        <taxon>Eukaryota</taxon>
        <taxon>Fungi</taxon>
        <taxon>Dikarya</taxon>
        <taxon>Ascomycota</taxon>
        <taxon>Pezizomycotina</taxon>
        <taxon>Dothideomycetes</taxon>
        <taxon>Dothideomycetidae</taxon>
        <taxon>Mycosphaerellales</taxon>
        <taxon>Teratosphaeriaceae</taxon>
        <taxon>Oleoguttula</taxon>
    </lineage>
</organism>
<feature type="region of interest" description="Disordered" evidence="1">
    <location>
        <begin position="234"/>
        <end position="253"/>
    </location>
</feature>
<comment type="caution">
    <text evidence="2">The sequence shown here is derived from an EMBL/GenBank/DDBJ whole genome shotgun (WGS) entry which is preliminary data.</text>
</comment>
<evidence type="ECO:0000313" key="3">
    <source>
        <dbReference type="Proteomes" id="UP001324427"/>
    </source>
</evidence>
<sequence>MAPALSLPRRSVTVEDYFAPAFEKLRSADNTNKPFEECLRDHSNEEEELVQRSISALDADFLRFLRQDPRKWTLSALQQLTRTPSPTVKERRGIYGLLAAHYVYGGSSRNLPGRYQRHTDEATAALKGDEYEQKLFYDKRLEVGQAPLYVHAATGSRRLSCGADEDDHCFFLELLESAVVIIVDLLPHDDAGEAAQSSATSADATVSAVLFRRFTPVDITDAANATDEDEIVVRQAPKRRRPEHNEPGSPAPADTIVISALQSEKQCLEGDTAACGRAVGEENVVTAASSPTSADTIISALQINNQHSKRDTRVSELTD</sequence>
<name>A0AAV9JCU6_9PEZI</name>